<dbReference type="KEGG" id="uam:UABAM_05812"/>
<dbReference type="Pfam" id="PF07238">
    <property type="entry name" value="PilZ"/>
    <property type="match status" value="1"/>
</dbReference>
<reference evidence="2 3" key="1">
    <citation type="submission" date="2019-08" db="EMBL/GenBank/DDBJ databases">
        <title>Complete genome sequence of Candidatus Uab amorphum.</title>
        <authorList>
            <person name="Shiratori T."/>
            <person name="Suzuki S."/>
            <person name="Kakizawa Y."/>
            <person name="Ishida K."/>
        </authorList>
    </citation>
    <scope>NUCLEOTIDE SEQUENCE [LARGE SCALE GENOMIC DNA]</scope>
    <source>
        <strain evidence="2 3">SRT547</strain>
    </source>
</reference>
<evidence type="ECO:0000313" key="3">
    <source>
        <dbReference type="Proteomes" id="UP000326354"/>
    </source>
</evidence>
<name>A0A5S9ISM2_UABAM</name>
<accession>A0A5S9ISM2</accession>
<gene>
    <name evidence="2" type="ORF">UABAM_05812</name>
</gene>
<evidence type="ECO:0000313" key="2">
    <source>
        <dbReference type="EMBL" id="BBM87403.1"/>
    </source>
</evidence>
<dbReference type="InterPro" id="IPR009875">
    <property type="entry name" value="PilZ_domain"/>
</dbReference>
<dbReference type="RefSeq" id="WP_151971425.1">
    <property type="nucleotide sequence ID" value="NZ_AP019860.1"/>
</dbReference>
<sequence length="640" mass="72768">MAKKKDLGELIQIRYLAKRDTPSKFQKILRKIFSEEKRSLVVDMVTAPEVGVDYLNHLTFLAQALKMQGYSITFILDPKNYHTLHQTELSKLYNFEIGTVVSKDEITTMINETTAELPEEEETGVTIEKNQVILENNFNQGYLQENIAPIIKAFGSIFIDMTQLSKMTSSLVKLFILQTIQHSNVFVIKVTQEQYEAISKNPQAAILNMRTVVKEQAVHQLKFSDPAIPAIAAEEDYMPATLKEESPPKVEAAEMGEENEDEIPFKLVVNTLEVGRISPQSFVEGLDRYIHLLDNCGDHVYIDFSEIKDINVHVWKKAQEAYQSMIVNGKTLGFKMLENQKPDWDRWTPKVEIVERKINEDPQFNLVGSRLEVKFVSPPLFVQEFPTYFQKLLSTGNKSIAIDISNLKELSTQCIEILVLSYLDCVGRGMNMILRISPEAEDLFKKSGRGKTLPLEIVKPEFARKVSHFSGGKVKGIDMSKINAAMEGDKLTNKVLEKEFASVHIETRGSVQNWEPMAAPQQEKYTGVERRLERRYFSEDVEVSFARGSIGKISDRRYKIANISQSGMSFASTSQLSKGEPLRLKIYHEKNPGIEVSATVVWCSPVPSQALFRMGLKFSNPSTVIKSRIMEMLQKIYRSH</sequence>
<keyword evidence="3" id="KW-1185">Reference proteome</keyword>
<dbReference type="AlphaFoldDB" id="A0A5S9ISM2"/>
<dbReference type="Proteomes" id="UP000326354">
    <property type="component" value="Chromosome"/>
</dbReference>
<feature type="domain" description="PilZ" evidence="1">
    <location>
        <begin position="530"/>
        <end position="632"/>
    </location>
</feature>
<dbReference type="Gene3D" id="2.40.10.220">
    <property type="entry name" value="predicted glycosyltransferase like domains"/>
    <property type="match status" value="1"/>
</dbReference>
<dbReference type="GO" id="GO:0035438">
    <property type="term" value="F:cyclic-di-GMP binding"/>
    <property type="evidence" value="ECO:0007669"/>
    <property type="project" value="InterPro"/>
</dbReference>
<dbReference type="EMBL" id="AP019860">
    <property type="protein sequence ID" value="BBM87403.1"/>
    <property type="molecule type" value="Genomic_DNA"/>
</dbReference>
<evidence type="ECO:0000259" key="1">
    <source>
        <dbReference type="Pfam" id="PF07238"/>
    </source>
</evidence>
<dbReference type="SUPFAM" id="SSF141371">
    <property type="entry name" value="PilZ domain-like"/>
    <property type="match status" value="1"/>
</dbReference>
<proteinExistence type="predicted"/>
<protein>
    <recommendedName>
        <fullName evidence="1">PilZ domain-containing protein</fullName>
    </recommendedName>
</protein>
<organism evidence="2 3">
    <name type="scientific">Uabimicrobium amorphum</name>
    <dbReference type="NCBI Taxonomy" id="2596890"/>
    <lineage>
        <taxon>Bacteria</taxon>
        <taxon>Pseudomonadati</taxon>
        <taxon>Planctomycetota</taxon>
        <taxon>Candidatus Uabimicrobiia</taxon>
        <taxon>Candidatus Uabimicrobiales</taxon>
        <taxon>Candidatus Uabimicrobiaceae</taxon>
        <taxon>Candidatus Uabimicrobium</taxon>
    </lineage>
</organism>